<evidence type="ECO:0000256" key="1">
    <source>
        <dbReference type="SAM" id="MobiDB-lite"/>
    </source>
</evidence>
<organism evidence="2 3">
    <name type="scientific">Bacillus wiedmannii</name>
    <dbReference type="NCBI Taxonomy" id="1890302"/>
    <lineage>
        <taxon>Bacteria</taxon>
        <taxon>Bacillati</taxon>
        <taxon>Bacillota</taxon>
        <taxon>Bacilli</taxon>
        <taxon>Bacillales</taxon>
        <taxon>Bacillaceae</taxon>
        <taxon>Bacillus</taxon>
        <taxon>Bacillus cereus group</taxon>
    </lineage>
</organism>
<feature type="region of interest" description="Disordered" evidence="1">
    <location>
        <begin position="382"/>
        <end position="436"/>
    </location>
</feature>
<dbReference type="Gene3D" id="3.30.565.10">
    <property type="entry name" value="Histidine kinase-like ATPase, C-terminal domain"/>
    <property type="match status" value="1"/>
</dbReference>
<comment type="caution">
    <text evidence="2">The sequence shown here is derived from an EMBL/GenBank/DDBJ whole genome shotgun (WGS) entry which is preliminary data.</text>
</comment>
<evidence type="ECO:0000313" key="2">
    <source>
        <dbReference type="EMBL" id="PFZ27086.1"/>
    </source>
</evidence>
<reference evidence="2 3" key="1">
    <citation type="submission" date="2017-09" db="EMBL/GenBank/DDBJ databases">
        <title>Large-scale bioinformatics analysis of Bacillus genomes uncovers conserved roles of natural products in bacterial physiology.</title>
        <authorList>
            <consortium name="Agbiome Team Llc"/>
            <person name="Bleich R.M."/>
            <person name="Grubbs K.J."/>
            <person name="Santa Maria K.C."/>
            <person name="Allen S.E."/>
            <person name="Farag S."/>
            <person name="Shank E.A."/>
            <person name="Bowers A."/>
        </authorList>
    </citation>
    <scope>NUCLEOTIDE SEQUENCE [LARGE SCALE GENOMIC DNA]</scope>
    <source>
        <strain evidence="2 3">AFS080080</strain>
    </source>
</reference>
<dbReference type="Pfam" id="PF13589">
    <property type="entry name" value="HATPase_c_3"/>
    <property type="match status" value="1"/>
</dbReference>
<dbReference type="AlphaFoldDB" id="A0A2B5IIQ7"/>
<accession>A0A2B5IIQ7</accession>
<sequence>MYVGEVCPFRSRSFYFLDNFNKIRKCWFMVKYNRENNPNASLFIAALRNLGYNNISAINDIIDNALDAEADKIIVKIESIDGLIVISIIDNGYGMDFDVLDQSLRLGSAVERDITTELGKFGMGLSTASISIARRLDVLTKQLKSPAILKSAQDIDEIINENAFVKYIGEPEKEDIDFFNVHLGEKGQGTVIRLIDCDKITNKKLDNFASRLMKEIGRTFREYINAGREFYVNGKKVEADDIYMLSEGGEIYSDEEYEFTIKDEEGIEKKETIRVRLGILPDFGVAGNLSRKINATTQGFYVMRNNREIEKGSPLDLYTRHPQLNRFRGEIYFSAALDENMGVNFQKNGVNLEQSIFDKIQADVKHQIIAIRRMLQRGKAAKEAQDIDHKESERHINKKAPLLKTPKPSNDTGKQIDNKKQEKGVRGKDKALRKPRENVRVRFEAQHEGKAGHIYEARMEGKTTVIVWNIDHPFYERFVIGTKDDKTLSTSVDFMIYSLATAELNIMNDETLDMIEEFKNIMSLNLNTLLR</sequence>
<dbReference type="Proteomes" id="UP000223311">
    <property type="component" value="Unassembled WGS sequence"/>
</dbReference>
<dbReference type="EMBL" id="NVGE01000030">
    <property type="protein sequence ID" value="PFZ27086.1"/>
    <property type="molecule type" value="Genomic_DNA"/>
</dbReference>
<evidence type="ECO:0000313" key="3">
    <source>
        <dbReference type="Proteomes" id="UP000223311"/>
    </source>
</evidence>
<protein>
    <recommendedName>
        <fullName evidence="4">ATP-binding protein</fullName>
    </recommendedName>
</protein>
<feature type="compositionally biased region" description="Basic and acidic residues" evidence="1">
    <location>
        <begin position="414"/>
        <end position="436"/>
    </location>
</feature>
<evidence type="ECO:0008006" key="4">
    <source>
        <dbReference type="Google" id="ProtNLM"/>
    </source>
</evidence>
<proteinExistence type="predicted"/>
<dbReference type="InterPro" id="IPR036890">
    <property type="entry name" value="HATPase_C_sf"/>
</dbReference>
<name>A0A2B5IIQ7_9BACI</name>
<gene>
    <name evidence="2" type="ORF">COL66_19960</name>
</gene>
<feature type="compositionally biased region" description="Basic and acidic residues" evidence="1">
    <location>
        <begin position="382"/>
        <end position="395"/>
    </location>
</feature>
<dbReference type="SUPFAM" id="SSF55874">
    <property type="entry name" value="ATPase domain of HSP90 chaperone/DNA topoisomerase II/histidine kinase"/>
    <property type="match status" value="1"/>
</dbReference>